<dbReference type="Pfam" id="PF00691">
    <property type="entry name" value="OmpA"/>
    <property type="match status" value="1"/>
</dbReference>
<evidence type="ECO:0000256" key="1">
    <source>
        <dbReference type="ARBA" id="ARBA00004442"/>
    </source>
</evidence>
<dbReference type="EMBL" id="RAPE01000001">
    <property type="protein sequence ID" value="RKF16146.1"/>
    <property type="molecule type" value="Genomic_DNA"/>
</dbReference>
<evidence type="ECO:0000256" key="2">
    <source>
        <dbReference type="ARBA" id="ARBA00023136"/>
    </source>
</evidence>
<dbReference type="AlphaFoldDB" id="A0A3A8AWU9"/>
<dbReference type="GO" id="GO:0006355">
    <property type="term" value="P:regulation of DNA-templated transcription"/>
    <property type="evidence" value="ECO:0007669"/>
    <property type="project" value="InterPro"/>
</dbReference>
<dbReference type="PROSITE" id="PS51257">
    <property type="entry name" value="PROKAR_LIPOPROTEIN"/>
    <property type="match status" value="1"/>
</dbReference>
<evidence type="ECO:0000259" key="6">
    <source>
        <dbReference type="PROSITE" id="PS50045"/>
    </source>
</evidence>
<gene>
    <name evidence="8" type="ORF">D6850_00830</name>
</gene>
<dbReference type="CDD" id="cd07185">
    <property type="entry name" value="OmpA_C-like"/>
    <property type="match status" value="1"/>
</dbReference>
<evidence type="ECO:0000313" key="9">
    <source>
        <dbReference type="Proteomes" id="UP000281128"/>
    </source>
</evidence>
<keyword evidence="9" id="KW-1185">Reference proteome</keyword>
<dbReference type="InterPro" id="IPR002078">
    <property type="entry name" value="Sigma_54_int"/>
</dbReference>
<reference evidence="8 9" key="1">
    <citation type="submission" date="2018-09" db="EMBL/GenBank/DDBJ databases">
        <title>Roseovarius spongiae sp. nov., isolated from a marine sponge.</title>
        <authorList>
            <person name="Zhuang L."/>
            <person name="Luo L."/>
        </authorList>
    </citation>
    <scope>NUCLEOTIDE SEQUENCE [LARGE SCALE GENOMIC DNA]</scope>
    <source>
        <strain evidence="8 9">HN-E21</strain>
    </source>
</reference>
<dbReference type="InterPro" id="IPR050330">
    <property type="entry name" value="Bact_OuterMem_StrucFunc"/>
</dbReference>
<comment type="caution">
    <text evidence="8">The sequence shown here is derived from an EMBL/GenBank/DDBJ whole genome shotgun (WGS) entry which is preliminary data.</text>
</comment>
<evidence type="ECO:0000256" key="4">
    <source>
        <dbReference type="PROSITE-ProRule" id="PRU00473"/>
    </source>
</evidence>
<evidence type="ECO:0000256" key="5">
    <source>
        <dbReference type="SAM" id="SignalP"/>
    </source>
</evidence>
<comment type="subcellular location">
    <subcellularLocation>
        <location evidence="1">Cell outer membrane</location>
    </subcellularLocation>
</comment>
<proteinExistence type="predicted"/>
<dbReference type="InterPro" id="IPR039567">
    <property type="entry name" value="Gly-zipper"/>
</dbReference>
<dbReference type="OrthoDB" id="9782229at2"/>
<dbReference type="Gene3D" id="3.30.1330.60">
    <property type="entry name" value="OmpA-like domain"/>
    <property type="match status" value="1"/>
</dbReference>
<protein>
    <submittedName>
        <fullName evidence="8">OmpA family protein</fullName>
    </submittedName>
</protein>
<dbReference type="GO" id="GO:0009279">
    <property type="term" value="C:cell outer membrane"/>
    <property type="evidence" value="ECO:0007669"/>
    <property type="project" value="UniProtKB-SubCell"/>
</dbReference>
<dbReference type="Pfam" id="PF13488">
    <property type="entry name" value="Gly-zipper_Omp"/>
    <property type="match status" value="1"/>
</dbReference>
<evidence type="ECO:0000256" key="3">
    <source>
        <dbReference type="ARBA" id="ARBA00023237"/>
    </source>
</evidence>
<feature type="chain" id="PRO_5017287125" evidence="5">
    <location>
        <begin position="29"/>
        <end position="222"/>
    </location>
</feature>
<organism evidence="8 9">
    <name type="scientific">Roseovarius spongiae</name>
    <dbReference type="NCBI Taxonomy" id="2320272"/>
    <lineage>
        <taxon>Bacteria</taxon>
        <taxon>Pseudomonadati</taxon>
        <taxon>Pseudomonadota</taxon>
        <taxon>Alphaproteobacteria</taxon>
        <taxon>Rhodobacterales</taxon>
        <taxon>Roseobacteraceae</taxon>
        <taxon>Roseovarius</taxon>
    </lineage>
</organism>
<dbReference type="InterPro" id="IPR006665">
    <property type="entry name" value="OmpA-like"/>
</dbReference>
<dbReference type="PROSITE" id="PS51123">
    <property type="entry name" value="OMPA_2"/>
    <property type="match status" value="1"/>
</dbReference>
<dbReference type="PRINTS" id="PR01021">
    <property type="entry name" value="OMPADOMAIN"/>
</dbReference>
<dbReference type="PANTHER" id="PTHR30329:SF21">
    <property type="entry name" value="LIPOPROTEIN YIAD-RELATED"/>
    <property type="match status" value="1"/>
</dbReference>
<keyword evidence="2 4" id="KW-0472">Membrane</keyword>
<dbReference type="PANTHER" id="PTHR30329">
    <property type="entry name" value="STATOR ELEMENT OF FLAGELLAR MOTOR COMPLEX"/>
    <property type="match status" value="1"/>
</dbReference>
<evidence type="ECO:0000259" key="7">
    <source>
        <dbReference type="PROSITE" id="PS51123"/>
    </source>
</evidence>
<dbReference type="SUPFAM" id="SSF103088">
    <property type="entry name" value="OmpA-like"/>
    <property type="match status" value="1"/>
</dbReference>
<sequence>MIRANKPILALTASALLTVTACTSPAHLDGTTNPNAKAQQGALLGGVIGAITGAAASDKKGKGAVIGGAIGALGGAAIGNALDKQEAELRRDIENDRVKVTNTGDRLIVTLPQDILFAVDSARVNNSLRGDLLTVADSLRSYPDTTVQVVGHTDSTGAAAYNQGLSERRANAVADVLMDGGVGFGRIQTFGRGEDQPVASNLTDEGRAQNRRVEIVILPNPR</sequence>
<keyword evidence="5" id="KW-0732">Signal</keyword>
<keyword evidence="3" id="KW-0998">Cell outer membrane</keyword>
<dbReference type="RefSeq" id="WP_121163078.1">
    <property type="nucleotide sequence ID" value="NZ_RAPE01000001.1"/>
</dbReference>
<dbReference type="PROSITE" id="PS50045">
    <property type="entry name" value="SIGMA54_INTERACT_4"/>
    <property type="match status" value="1"/>
</dbReference>
<name>A0A3A8AWU9_9RHOB</name>
<dbReference type="InterPro" id="IPR036737">
    <property type="entry name" value="OmpA-like_sf"/>
</dbReference>
<dbReference type="Proteomes" id="UP000281128">
    <property type="component" value="Unassembled WGS sequence"/>
</dbReference>
<dbReference type="GO" id="GO:0005524">
    <property type="term" value="F:ATP binding"/>
    <property type="evidence" value="ECO:0007669"/>
    <property type="project" value="InterPro"/>
</dbReference>
<dbReference type="InterPro" id="IPR006664">
    <property type="entry name" value="OMP_bac"/>
</dbReference>
<feature type="domain" description="Sigma-54 factor interaction" evidence="6">
    <location>
        <begin position="1"/>
        <end position="133"/>
    </location>
</feature>
<feature type="domain" description="OmpA-like" evidence="7">
    <location>
        <begin position="104"/>
        <end position="221"/>
    </location>
</feature>
<accession>A0A3A8AWU9</accession>
<feature type="signal peptide" evidence="5">
    <location>
        <begin position="1"/>
        <end position="28"/>
    </location>
</feature>
<evidence type="ECO:0000313" key="8">
    <source>
        <dbReference type="EMBL" id="RKF16146.1"/>
    </source>
</evidence>